<dbReference type="Proteomes" id="UP000789702">
    <property type="component" value="Unassembled WGS sequence"/>
</dbReference>
<organism evidence="1 2">
    <name type="scientific">Dentiscutata heterogama</name>
    <dbReference type="NCBI Taxonomy" id="1316150"/>
    <lineage>
        <taxon>Eukaryota</taxon>
        <taxon>Fungi</taxon>
        <taxon>Fungi incertae sedis</taxon>
        <taxon>Mucoromycota</taxon>
        <taxon>Glomeromycotina</taxon>
        <taxon>Glomeromycetes</taxon>
        <taxon>Diversisporales</taxon>
        <taxon>Gigasporaceae</taxon>
        <taxon>Dentiscutata</taxon>
    </lineage>
</organism>
<proteinExistence type="predicted"/>
<dbReference type="EMBL" id="CAJVPU010006614">
    <property type="protein sequence ID" value="CAG8562849.1"/>
    <property type="molecule type" value="Genomic_DNA"/>
</dbReference>
<sequence>MYVINGVRETPINGTPIDFVNIYCDAWNNDPILRPDIAEIRHKLNHIQLDPIHYYQTEFELKLSMVLEIWY</sequence>
<protein>
    <submittedName>
        <fullName evidence="1">16914_t:CDS:1</fullName>
    </submittedName>
</protein>
<evidence type="ECO:0000313" key="2">
    <source>
        <dbReference type="Proteomes" id="UP000789702"/>
    </source>
</evidence>
<reference evidence="1" key="1">
    <citation type="submission" date="2021-06" db="EMBL/GenBank/DDBJ databases">
        <authorList>
            <person name="Kallberg Y."/>
            <person name="Tangrot J."/>
            <person name="Rosling A."/>
        </authorList>
    </citation>
    <scope>NUCLEOTIDE SEQUENCE</scope>
    <source>
        <strain evidence="1">IL203A</strain>
    </source>
</reference>
<comment type="caution">
    <text evidence="1">The sequence shown here is derived from an EMBL/GenBank/DDBJ whole genome shotgun (WGS) entry which is preliminary data.</text>
</comment>
<name>A0ACA9M294_9GLOM</name>
<keyword evidence="2" id="KW-1185">Reference proteome</keyword>
<gene>
    <name evidence="1" type="ORF">DHETER_LOCUS5725</name>
</gene>
<evidence type="ECO:0000313" key="1">
    <source>
        <dbReference type="EMBL" id="CAG8562849.1"/>
    </source>
</evidence>
<accession>A0ACA9M294</accession>